<proteinExistence type="predicted"/>
<feature type="transmembrane region" description="Helical" evidence="1">
    <location>
        <begin position="178"/>
        <end position="194"/>
    </location>
</feature>
<dbReference type="EMBL" id="JAUSTZ010000001">
    <property type="protein sequence ID" value="MDQ0223768.1"/>
    <property type="molecule type" value="Genomic_DNA"/>
</dbReference>
<feature type="transmembrane region" description="Helical" evidence="1">
    <location>
        <begin position="145"/>
        <end position="172"/>
    </location>
</feature>
<sequence>MEGNTLMSRMNTLLTWITRLAYLNGLWLMFSLLGIVIIGFFPATVAMMTVCRKWLNGEEDFSIFKTFHVTYKTVLLHSNLIGWILVSVGAILYVDYLILAANIGKFSIVSISAFYLFLFFYLVTASHAFPLFIRYQGSVLTCIKNAFITGLLNIHFSIAIIISQSAFFYLMFSYPSTALFFLGSILSMIQIWLTDRSFLKIEKKVNKAIIAKS</sequence>
<organism evidence="2 3">
    <name type="scientific">Metabacillus niabensis</name>
    <dbReference type="NCBI Taxonomy" id="324854"/>
    <lineage>
        <taxon>Bacteria</taxon>
        <taxon>Bacillati</taxon>
        <taxon>Bacillota</taxon>
        <taxon>Bacilli</taxon>
        <taxon>Bacillales</taxon>
        <taxon>Bacillaceae</taxon>
        <taxon>Metabacillus</taxon>
    </lineage>
</organism>
<dbReference type="Proteomes" id="UP001232245">
    <property type="component" value="Unassembled WGS sequence"/>
</dbReference>
<evidence type="ECO:0000256" key="1">
    <source>
        <dbReference type="SAM" id="Phobius"/>
    </source>
</evidence>
<comment type="caution">
    <text evidence="2">The sequence shown here is derived from an EMBL/GenBank/DDBJ whole genome shotgun (WGS) entry which is preliminary data.</text>
</comment>
<feature type="transmembrane region" description="Helical" evidence="1">
    <location>
        <begin position="113"/>
        <end position="133"/>
    </location>
</feature>
<feature type="transmembrane region" description="Helical" evidence="1">
    <location>
        <begin position="20"/>
        <end position="43"/>
    </location>
</feature>
<reference evidence="2 3" key="1">
    <citation type="submission" date="2023-07" db="EMBL/GenBank/DDBJ databases">
        <title>Genomic Encyclopedia of Type Strains, Phase IV (KMG-IV): sequencing the most valuable type-strain genomes for metagenomic binning, comparative biology and taxonomic classification.</title>
        <authorList>
            <person name="Goeker M."/>
        </authorList>
    </citation>
    <scope>NUCLEOTIDE SEQUENCE [LARGE SCALE GENOMIC DNA]</scope>
    <source>
        <strain evidence="2 3">DSM 17723</strain>
    </source>
</reference>
<name>A0ABT9YUV2_9BACI</name>
<feature type="transmembrane region" description="Helical" evidence="1">
    <location>
        <begin position="80"/>
        <end position="101"/>
    </location>
</feature>
<accession>A0ABT9YUV2</accession>
<gene>
    <name evidence="2" type="ORF">J2S02_000090</name>
</gene>
<evidence type="ECO:0000313" key="2">
    <source>
        <dbReference type="EMBL" id="MDQ0223768.1"/>
    </source>
</evidence>
<keyword evidence="1" id="KW-0472">Membrane</keyword>
<keyword evidence="3" id="KW-1185">Reference proteome</keyword>
<protein>
    <submittedName>
        <fullName evidence="2">Membrane protein YesL</fullName>
    </submittedName>
</protein>
<evidence type="ECO:0000313" key="3">
    <source>
        <dbReference type="Proteomes" id="UP001232245"/>
    </source>
</evidence>
<keyword evidence="1" id="KW-1133">Transmembrane helix</keyword>
<dbReference type="RefSeq" id="WP_095300055.1">
    <property type="nucleotide sequence ID" value="NZ_CADEPK010000138.1"/>
</dbReference>
<dbReference type="InterPro" id="IPR006938">
    <property type="entry name" value="DUF624"/>
</dbReference>
<dbReference type="Pfam" id="PF04854">
    <property type="entry name" value="DUF624"/>
    <property type="match status" value="1"/>
</dbReference>
<keyword evidence="1" id="KW-0812">Transmembrane</keyword>